<evidence type="ECO:0000313" key="9">
    <source>
        <dbReference type="EMBL" id="MET3748972.1"/>
    </source>
</evidence>
<feature type="region of interest" description="Disordered" evidence="7">
    <location>
        <begin position="133"/>
        <end position="173"/>
    </location>
</feature>
<evidence type="ECO:0000256" key="4">
    <source>
        <dbReference type="ARBA" id="ARBA00023015"/>
    </source>
</evidence>
<dbReference type="InterPro" id="IPR035926">
    <property type="entry name" value="NusB-like_sf"/>
</dbReference>
<evidence type="ECO:0000256" key="6">
    <source>
        <dbReference type="HAMAP-Rule" id="MF_00073"/>
    </source>
</evidence>
<dbReference type="HAMAP" id="MF_00073">
    <property type="entry name" value="NusB"/>
    <property type="match status" value="1"/>
</dbReference>
<reference evidence="9 10" key="1">
    <citation type="submission" date="2024-06" db="EMBL/GenBank/DDBJ databases">
        <title>Genomic Encyclopedia of Type Strains, Phase IV (KMG-IV): sequencing the most valuable type-strain genomes for metagenomic binning, comparative biology and taxonomic classification.</title>
        <authorList>
            <person name="Goeker M."/>
        </authorList>
    </citation>
    <scope>NUCLEOTIDE SEQUENCE [LARGE SCALE GENOMIC DNA]</scope>
    <source>
        <strain evidence="9 10">DSM 29492</strain>
    </source>
</reference>
<keyword evidence="2 6" id="KW-0889">Transcription antitermination</keyword>
<keyword evidence="3 6" id="KW-0694">RNA-binding</keyword>
<proteinExistence type="inferred from homology"/>
<sequence length="173" mass="20019">MRRHEQREHIFKLLFMTQFNEEGEMPEQLSLYFDSLEELTEEEQAVMKKKYDDILAHIEEIDQELNEYSQGWKTSRMNRVDLTALRLAFYEMKFDEEIPVGVAINEAVELAKLFGGEDSGSFVNGILGKIASGKKEGGPVRRTHRPSHQAKIIIRSSKNQKKKEQPSSEESKN</sequence>
<protein>
    <recommendedName>
        <fullName evidence="6">Transcription antitermination protein NusB</fullName>
    </recommendedName>
    <alternativeName>
        <fullName evidence="6">Antitermination factor NusB</fullName>
    </alternativeName>
</protein>
<evidence type="ECO:0000256" key="5">
    <source>
        <dbReference type="ARBA" id="ARBA00023163"/>
    </source>
</evidence>
<dbReference type="RefSeq" id="WP_022067045.1">
    <property type="nucleotide sequence ID" value="NZ_BAABXN010000001.1"/>
</dbReference>
<name>A0ABV2LXN1_9FIRM</name>
<evidence type="ECO:0000256" key="3">
    <source>
        <dbReference type="ARBA" id="ARBA00022884"/>
    </source>
</evidence>
<dbReference type="NCBIfam" id="TIGR01951">
    <property type="entry name" value="nusB"/>
    <property type="match status" value="1"/>
</dbReference>
<comment type="function">
    <text evidence="6">Involved in transcription antitermination. Required for transcription of ribosomal RNA (rRNA) genes. Binds specifically to the boxA antiterminator sequence of the ribosomal RNA (rrn) operons.</text>
</comment>
<evidence type="ECO:0000313" key="10">
    <source>
        <dbReference type="Proteomes" id="UP001549106"/>
    </source>
</evidence>
<dbReference type="Gene3D" id="1.10.940.10">
    <property type="entry name" value="NusB-like"/>
    <property type="match status" value="1"/>
</dbReference>
<gene>
    <name evidence="6" type="primary">nusB</name>
    <name evidence="9" type="ORF">ABID24_000188</name>
</gene>
<dbReference type="InterPro" id="IPR011605">
    <property type="entry name" value="NusB_fam"/>
</dbReference>
<evidence type="ECO:0000256" key="1">
    <source>
        <dbReference type="ARBA" id="ARBA00005952"/>
    </source>
</evidence>
<dbReference type="PANTHER" id="PTHR11078">
    <property type="entry name" value="N UTILIZATION SUBSTANCE PROTEIN B-RELATED"/>
    <property type="match status" value="1"/>
</dbReference>
<feature type="domain" description="NusB/RsmB/TIM44" evidence="8">
    <location>
        <begin position="5"/>
        <end position="131"/>
    </location>
</feature>
<comment type="caution">
    <text evidence="9">The sequence shown here is derived from an EMBL/GenBank/DDBJ whole genome shotgun (WGS) entry which is preliminary data.</text>
</comment>
<accession>A0ABV2LXN1</accession>
<comment type="similarity">
    <text evidence="1 6">Belongs to the NusB family.</text>
</comment>
<keyword evidence="10" id="KW-1185">Reference proteome</keyword>
<dbReference type="InterPro" id="IPR006027">
    <property type="entry name" value="NusB_RsmB_TIM44"/>
</dbReference>
<dbReference type="Pfam" id="PF01029">
    <property type="entry name" value="NusB"/>
    <property type="match status" value="1"/>
</dbReference>
<evidence type="ECO:0000256" key="2">
    <source>
        <dbReference type="ARBA" id="ARBA00022814"/>
    </source>
</evidence>
<dbReference type="Proteomes" id="UP001549106">
    <property type="component" value="Unassembled WGS sequence"/>
</dbReference>
<keyword evidence="5 6" id="KW-0804">Transcription</keyword>
<feature type="compositionally biased region" description="Basic and acidic residues" evidence="7">
    <location>
        <begin position="162"/>
        <end position="173"/>
    </location>
</feature>
<organism evidence="9 10">
    <name type="scientific">Blautia caecimuris</name>
    <dbReference type="NCBI Taxonomy" id="1796615"/>
    <lineage>
        <taxon>Bacteria</taxon>
        <taxon>Bacillati</taxon>
        <taxon>Bacillota</taxon>
        <taxon>Clostridia</taxon>
        <taxon>Lachnospirales</taxon>
        <taxon>Lachnospiraceae</taxon>
        <taxon>Blautia</taxon>
    </lineage>
</organism>
<dbReference type="SUPFAM" id="SSF48013">
    <property type="entry name" value="NusB-like"/>
    <property type="match status" value="1"/>
</dbReference>
<evidence type="ECO:0000256" key="7">
    <source>
        <dbReference type="SAM" id="MobiDB-lite"/>
    </source>
</evidence>
<dbReference type="EMBL" id="JBEPMJ010000001">
    <property type="protein sequence ID" value="MET3748972.1"/>
    <property type="molecule type" value="Genomic_DNA"/>
</dbReference>
<evidence type="ECO:0000259" key="8">
    <source>
        <dbReference type="Pfam" id="PF01029"/>
    </source>
</evidence>
<dbReference type="PANTHER" id="PTHR11078:SF3">
    <property type="entry name" value="ANTITERMINATION NUSB DOMAIN-CONTAINING PROTEIN"/>
    <property type="match status" value="1"/>
</dbReference>
<keyword evidence="4 6" id="KW-0805">Transcription regulation</keyword>